<dbReference type="Proteomes" id="UP000292373">
    <property type="component" value="Unassembled WGS sequence"/>
</dbReference>
<gene>
    <name evidence="2" type="ORF">ET989_00505</name>
</gene>
<feature type="domain" description="Glycosyltransferase 2-like" evidence="1">
    <location>
        <begin position="7"/>
        <end position="132"/>
    </location>
</feature>
<comment type="caution">
    <text evidence="2">The sequence shown here is derived from an EMBL/GenBank/DDBJ whole genome shotgun (WGS) entry which is preliminary data.</text>
</comment>
<dbReference type="SUPFAM" id="SSF53448">
    <property type="entry name" value="Nucleotide-diphospho-sugar transferases"/>
    <property type="match status" value="1"/>
</dbReference>
<dbReference type="PANTHER" id="PTHR43685">
    <property type="entry name" value="GLYCOSYLTRANSFERASE"/>
    <property type="match status" value="1"/>
</dbReference>
<dbReference type="GO" id="GO:0016740">
    <property type="term" value="F:transferase activity"/>
    <property type="evidence" value="ECO:0007669"/>
    <property type="project" value="UniProtKB-KW"/>
</dbReference>
<sequence>MADPRVTVVIPAYNAEESIERAVRSCLAQTDPDLEVVVVDDGSTDGTRAILEGLVAEDARVRLLPAAPNAGVSVARNRCLDAARGEWITFLDADDDVTPDRHAVMLAAATGDVDLVVSHHTIHPADGAPRDRGPAASGDLVGREVLLAALQDRLGPFLWDKMVRATVMADLRFPEGVHRGEDAAVVVGMAKRARRARVVARPTLNYYVNPASLTWGHVRPLAESRAAVDFVREGLGELAHDPAVARALTASAMMTYLTAAHQAIRGTGDAVSRRAGVRAAASAFSWGDVAVTLRERPPVGAAGLLLKAAPGLYGRLYRAYVARAYNVGR</sequence>
<dbReference type="Gene3D" id="3.90.550.10">
    <property type="entry name" value="Spore Coat Polysaccharide Biosynthesis Protein SpsA, Chain A"/>
    <property type="match status" value="1"/>
</dbReference>
<dbReference type="EMBL" id="SDMQ01000001">
    <property type="protein sequence ID" value="TBT88475.1"/>
    <property type="molecule type" value="Genomic_DNA"/>
</dbReference>
<dbReference type="InterPro" id="IPR001173">
    <property type="entry name" value="Glyco_trans_2-like"/>
</dbReference>
<dbReference type="OrthoDB" id="8549922at2"/>
<name>A0A4Q9KGM9_9ACTN</name>
<protein>
    <submittedName>
        <fullName evidence="2">Glycosyltransferase family 2 protein</fullName>
    </submittedName>
</protein>
<dbReference type="Pfam" id="PF00535">
    <property type="entry name" value="Glycos_transf_2"/>
    <property type="match status" value="1"/>
</dbReference>
<dbReference type="PANTHER" id="PTHR43685:SF2">
    <property type="entry name" value="GLYCOSYLTRANSFERASE 2-LIKE DOMAIN-CONTAINING PROTEIN"/>
    <property type="match status" value="1"/>
</dbReference>
<dbReference type="AlphaFoldDB" id="A0A4Q9KGM9"/>
<dbReference type="RefSeq" id="WP_131166606.1">
    <property type="nucleotide sequence ID" value="NZ_SDMQ01000001.1"/>
</dbReference>
<proteinExistence type="predicted"/>
<keyword evidence="2" id="KW-0808">Transferase</keyword>
<dbReference type="InterPro" id="IPR050834">
    <property type="entry name" value="Glycosyltransf_2"/>
</dbReference>
<keyword evidence="3" id="KW-1185">Reference proteome</keyword>
<evidence type="ECO:0000313" key="3">
    <source>
        <dbReference type="Proteomes" id="UP000292373"/>
    </source>
</evidence>
<evidence type="ECO:0000313" key="2">
    <source>
        <dbReference type="EMBL" id="TBT88475.1"/>
    </source>
</evidence>
<dbReference type="InterPro" id="IPR029044">
    <property type="entry name" value="Nucleotide-diphossugar_trans"/>
</dbReference>
<accession>A0A4Q9KGM9</accession>
<organism evidence="2 3">
    <name type="scientific">Propioniciclava sinopodophylli</name>
    <dbReference type="NCBI Taxonomy" id="1837344"/>
    <lineage>
        <taxon>Bacteria</taxon>
        <taxon>Bacillati</taxon>
        <taxon>Actinomycetota</taxon>
        <taxon>Actinomycetes</taxon>
        <taxon>Propionibacteriales</taxon>
        <taxon>Propionibacteriaceae</taxon>
        <taxon>Propioniciclava</taxon>
    </lineage>
</organism>
<dbReference type="CDD" id="cd00761">
    <property type="entry name" value="Glyco_tranf_GTA_type"/>
    <property type="match status" value="1"/>
</dbReference>
<reference evidence="2 3" key="1">
    <citation type="submission" date="2019-01" db="EMBL/GenBank/DDBJ databases">
        <title>Lactibacter flavus gen. nov., sp. nov., a novel bacterium of the family Propionibacteriaceae isolated from raw milk and dairy products.</title>
        <authorList>
            <person name="Huptas C."/>
            <person name="Wenning M."/>
            <person name="Breitenwieser F."/>
            <person name="Doll E."/>
            <person name="Von Neubeck M."/>
            <person name="Busse H.-J."/>
            <person name="Scherer S."/>
        </authorList>
    </citation>
    <scope>NUCLEOTIDE SEQUENCE [LARGE SCALE GENOMIC DNA]</scope>
    <source>
        <strain evidence="2 3">KCTC 33808</strain>
    </source>
</reference>
<evidence type="ECO:0000259" key="1">
    <source>
        <dbReference type="Pfam" id="PF00535"/>
    </source>
</evidence>